<organism evidence="3 4">
    <name type="scientific">Octadecabacter antarcticus 307</name>
    <dbReference type="NCBI Taxonomy" id="391626"/>
    <lineage>
        <taxon>Bacteria</taxon>
        <taxon>Pseudomonadati</taxon>
        <taxon>Pseudomonadota</taxon>
        <taxon>Alphaproteobacteria</taxon>
        <taxon>Rhodobacterales</taxon>
        <taxon>Roseobacteraceae</taxon>
        <taxon>Octadecabacter</taxon>
    </lineage>
</organism>
<proteinExistence type="predicted"/>
<dbReference type="Proteomes" id="UP000005307">
    <property type="component" value="Chromosome"/>
</dbReference>
<keyword evidence="1" id="KW-0812">Transmembrane</keyword>
<sequence length="302" mass="34170">MSERSATLTPSMAVEWPTVRLAGVCYLGVIIALWILPTWAAIIVLGPIIALHASLSHEVVHGHPFANQTLNAALVFPALTLVVPYARFRATHLAHHRDEHLTDPYDDPESNYLEPAVWVRLALPARALLRFNNRLLGRLLIGPLLGQFMWMANDLRACRAGERVVIWGWVAHIPAVAVVVALVWAAPLPFWAYAMGAYIGHAIVRIRTFLEHRAHDLARARTVIVEDRGLLALLFLNNNLHVVHHMHPCVAWYDLPALYASNRAHYLRRNDGYVFASYGAVFRRHFWNAKDPVPHPLWHKDD</sequence>
<dbReference type="AlphaFoldDB" id="M9RBB3"/>
<dbReference type="OrthoDB" id="784276at2"/>
<feature type="transmembrane region" description="Helical" evidence="1">
    <location>
        <begin position="190"/>
        <end position="210"/>
    </location>
</feature>
<feature type="transmembrane region" description="Helical" evidence="1">
    <location>
        <begin position="164"/>
        <end position="184"/>
    </location>
</feature>
<feature type="domain" description="Fatty acid desaturase" evidence="2">
    <location>
        <begin position="35"/>
        <end position="272"/>
    </location>
</feature>
<dbReference type="HOGENOM" id="CLU_053288_0_0_5"/>
<protein>
    <submittedName>
        <fullName evidence="3">Putative fatty acid desaturase</fullName>
    </submittedName>
</protein>
<keyword evidence="1" id="KW-1133">Transmembrane helix</keyword>
<evidence type="ECO:0000256" key="1">
    <source>
        <dbReference type="SAM" id="Phobius"/>
    </source>
</evidence>
<dbReference type="EMBL" id="CP003740">
    <property type="protein sequence ID" value="AGI67105.1"/>
    <property type="molecule type" value="Genomic_DNA"/>
</dbReference>
<dbReference type="InterPro" id="IPR005804">
    <property type="entry name" value="FA_desaturase_dom"/>
</dbReference>
<dbReference type="GO" id="GO:0006629">
    <property type="term" value="P:lipid metabolic process"/>
    <property type="evidence" value="ECO:0007669"/>
    <property type="project" value="InterPro"/>
</dbReference>
<gene>
    <name evidence="3" type="ORF">OAN307_c14290</name>
</gene>
<dbReference type="RefSeq" id="WP_015499141.1">
    <property type="nucleotide sequence ID" value="NC_020911.1"/>
</dbReference>
<accession>M9RBB3</accession>
<evidence type="ECO:0000259" key="2">
    <source>
        <dbReference type="Pfam" id="PF00487"/>
    </source>
</evidence>
<keyword evidence="1" id="KW-0472">Membrane</keyword>
<feature type="transmembrane region" description="Helical" evidence="1">
    <location>
        <begin position="21"/>
        <end position="50"/>
    </location>
</feature>
<evidence type="ECO:0000313" key="4">
    <source>
        <dbReference type="Proteomes" id="UP000005307"/>
    </source>
</evidence>
<dbReference type="Pfam" id="PF00487">
    <property type="entry name" value="FA_desaturase"/>
    <property type="match status" value="1"/>
</dbReference>
<feature type="transmembrane region" description="Helical" evidence="1">
    <location>
        <begin position="70"/>
        <end position="88"/>
    </location>
</feature>
<keyword evidence="4" id="KW-1185">Reference proteome</keyword>
<dbReference type="STRING" id="391626.OAN307_c14290"/>
<dbReference type="eggNOG" id="COG3239">
    <property type="taxonomic scope" value="Bacteria"/>
</dbReference>
<reference evidence="3 4" key="1">
    <citation type="journal article" date="2013" name="PLoS ONE">
        <title>Poles Apart: Arctic and Antarctic Octadecabacter strains Share High Genome Plasticity and a New Type of Xanthorhodopsin.</title>
        <authorList>
            <person name="Vollmers J."/>
            <person name="Voget S."/>
            <person name="Dietrich S."/>
            <person name="Gollnow K."/>
            <person name="Smits M."/>
            <person name="Meyer K."/>
            <person name="Brinkhoff T."/>
            <person name="Simon M."/>
            <person name="Daniel R."/>
        </authorList>
    </citation>
    <scope>NUCLEOTIDE SEQUENCE [LARGE SCALE GENOMIC DNA]</scope>
    <source>
        <strain evidence="3 4">307</strain>
    </source>
</reference>
<dbReference type="KEGG" id="oat:OAN307_c14290"/>
<name>M9RBB3_9RHOB</name>
<evidence type="ECO:0000313" key="3">
    <source>
        <dbReference type="EMBL" id="AGI67105.1"/>
    </source>
</evidence>